<evidence type="ECO:0000313" key="2">
    <source>
        <dbReference type="EMBL" id="GLK51170.1"/>
    </source>
</evidence>
<dbReference type="RefSeq" id="WP_271185563.1">
    <property type="nucleotide sequence ID" value="NZ_BSFE01000002.1"/>
</dbReference>
<dbReference type="AlphaFoldDB" id="A0A9W6IL90"/>
<sequence length="392" mass="42754">MNHMDRNAVLLDSLPNHLRGRDLNLHEIHGRANFRKVLLGWLREAPEYYYSGFNLAEGIARQVGKPPLMTISQDQLDQIVTEAAIDLFWIAERAKPSRFADKLNKAKAAWKADPVNNPGPDENFGVTVEVNNPTLVTITGTGSDDGDQLAWDAALNLAEAYRAALAIEAEQRKHAARYERDLARAAKIKAVISGKSATPVRLPNGHVITPDGLPARAKRKRSGRRSTSRTVAPPSSSSNETTDTLPRQWRDLSFEQKCGLMAQSIESQGRGLSITINLAPEVVKAAQAAKKGLASHLRERFAKVLKRSFGHVPDFIIVAEQRLYDAPHLHGVIDLEDTPENRKAVRHAGEVLSGLPLDGPGRARIVDTQPLENGGSGPAGIPRNHVTAPGST</sequence>
<proteinExistence type="predicted"/>
<keyword evidence="3" id="KW-1185">Reference proteome</keyword>
<name>A0A9W6IL90_9PROT</name>
<feature type="compositionally biased region" description="Basic residues" evidence="1">
    <location>
        <begin position="216"/>
        <end position="227"/>
    </location>
</feature>
<gene>
    <name evidence="2" type="ORF">GCM10017621_06780</name>
</gene>
<evidence type="ECO:0000313" key="3">
    <source>
        <dbReference type="Proteomes" id="UP001143486"/>
    </source>
</evidence>
<accession>A0A9W6IL90</accession>
<reference evidence="2" key="1">
    <citation type="journal article" date="2014" name="Int. J. Syst. Evol. Microbiol.">
        <title>Complete genome sequence of Corynebacterium casei LMG S-19264T (=DSM 44701T), isolated from a smear-ripened cheese.</title>
        <authorList>
            <consortium name="US DOE Joint Genome Institute (JGI-PGF)"/>
            <person name="Walter F."/>
            <person name="Albersmeier A."/>
            <person name="Kalinowski J."/>
            <person name="Ruckert C."/>
        </authorList>
    </citation>
    <scope>NUCLEOTIDE SEQUENCE</scope>
    <source>
        <strain evidence="2">VKM B-1513</strain>
    </source>
</reference>
<evidence type="ECO:0000256" key="1">
    <source>
        <dbReference type="SAM" id="MobiDB-lite"/>
    </source>
</evidence>
<evidence type="ECO:0008006" key="4">
    <source>
        <dbReference type="Google" id="ProtNLM"/>
    </source>
</evidence>
<dbReference type="EMBL" id="BSFE01000002">
    <property type="protein sequence ID" value="GLK51170.1"/>
    <property type="molecule type" value="Genomic_DNA"/>
</dbReference>
<protein>
    <recommendedName>
        <fullName evidence="4">Replication protein</fullName>
    </recommendedName>
</protein>
<feature type="compositionally biased region" description="Polar residues" evidence="1">
    <location>
        <begin position="233"/>
        <end position="245"/>
    </location>
</feature>
<feature type="region of interest" description="Disordered" evidence="1">
    <location>
        <begin position="367"/>
        <end position="392"/>
    </location>
</feature>
<comment type="caution">
    <text evidence="2">The sequence shown here is derived from an EMBL/GenBank/DDBJ whole genome shotgun (WGS) entry which is preliminary data.</text>
</comment>
<reference evidence="2" key="2">
    <citation type="submission" date="2023-01" db="EMBL/GenBank/DDBJ databases">
        <authorList>
            <person name="Sun Q."/>
            <person name="Evtushenko L."/>
        </authorList>
    </citation>
    <scope>NUCLEOTIDE SEQUENCE</scope>
    <source>
        <strain evidence="2">VKM B-1513</strain>
    </source>
</reference>
<organism evidence="2 3">
    <name type="scientific">Maricaulis virginensis</name>
    <dbReference type="NCBI Taxonomy" id="144022"/>
    <lineage>
        <taxon>Bacteria</taxon>
        <taxon>Pseudomonadati</taxon>
        <taxon>Pseudomonadota</taxon>
        <taxon>Alphaproteobacteria</taxon>
        <taxon>Maricaulales</taxon>
        <taxon>Maricaulaceae</taxon>
        <taxon>Maricaulis</taxon>
    </lineage>
</organism>
<feature type="region of interest" description="Disordered" evidence="1">
    <location>
        <begin position="202"/>
        <end position="248"/>
    </location>
</feature>
<dbReference type="Proteomes" id="UP001143486">
    <property type="component" value="Unassembled WGS sequence"/>
</dbReference>